<dbReference type="InterPro" id="IPR051865">
    <property type="entry name" value="WD-repeat_CDT2_adapter"/>
</dbReference>
<evidence type="ECO:0000256" key="1">
    <source>
        <dbReference type="ARBA" id="ARBA00004906"/>
    </source>
</evidence>
<dbReference type="PROSITE" id="PS00678">
    <property type="entry name" value="WD_REPEATS_1"/>
    <property type="match status" value="1"/>
</dbReference>
<evidence type="ECO:0000256" key="5">
    <source>
        <dbReference type="ARBA" id="ARBA00038344"/>
    </source>
</evidence>
<evidence type="ECO:0000256" key="6">
    <source>
        <dbReference type="PROSITE-ProRule" id="PRU00221"/>
    </source>
</evidence>
<dbReference type="GO" id="GO:0030674">
    <property type="term" value="F:protein-macromolecule adaptor activity"/>
    <property type="evidence" value="ECO:0007669"/>
    <property type="project" value="TreeGrafter"/>
</dbReference>
<evidence type="ECO:0000256" key="3">
    <source>
        <dbReference type="ARBA" id="ARBA00022737"/>
    </source>
</evidence>
<keyword evidence="2 6" id="KW-0853">WD repeat</keyword>
<dbReference type="InterPro" id="IPR019775">
    <property type="entry name" value="WD40_repeat_CS"/>
</dbReference>
<feature type="repeat" description="WD" evidence="6">
    <location>
        <begin position="640"/>
        <end position="670"/>
    </location>
</feature>
<dbReference type="GO" id="GO:0043161">
    <property type="term" value="P:proteasome-mediated ubiquitin-dependent protein catabolic process"/>
    <property type="evidence" value="ECO:0007669"/>
    <property type="project" value="TreeGrafter"/>
</dbReference>
<dbReference type="PROSITE" id="PS50294">
    <property type="entry name" value="WD_REPEATS_REGION"/>
    <property type="match status" value="2"/>
</dbReference>
<gene>
    <name evidence="8" type="ORF">QTJ16_003177</name>
</gene>
<dbReference type="GO" id="GO:0005634">
    <property type="term" value="C:nucleus"/>
    <property type="evidence" value="ECO:0007669"/>
    <property type="project" value="TreeGrafter"/>
</dbReference>
<dbReference type="AlphaFoldDB" id="A0AAD9WFB4"/>
<dbReference type="PANTHER" id="PTHR22852">
    <property type="entry name" value="LETHAL 2 DENTICLELESS PROTEIN RETINOIC ACID-REGULATED NUCLEAR MATRIX-ASSOCIATED PROTEIN"/>
    <property type="match status" value="1"/>
</dbReference>
<evidence type="ECO:0000313" key="9">
    <source>
        <dbReference type="Proteomes" id="UP001285354"/>
    </source>
</evidence>
<comment type="similarity">
    <text evidence="5">Belongs to the WD repeat cdt2 family.</text>
</comment>
<accession>A0AAD9WFB4</accession>
<dbReference type="InterPro" id="IPR036322">
    <property type="entry name" value="WD40_repeat_dom_sf"/>
</dbReference>
<name>A0AAD9WFB4_9HELO</name>
<evidence type="ECO:0000313" key="8">
    <source>
        <dbReference type="EMBL" id="KAK2627211.1"/>
    </source>
</evidence>
<dbReference type="PANTHER" id="PTHR22852:SF0">
    <property type="entry name" value="DENTICLELESS PROTEIN HOMOLOG"/>
    <property type="match status" value="1"/>
</dbReference>
<evidence type="ECO:0000256" key="4">
    <source>
        <dbReference type="ARBA" id="ARBA00022786"/>
    </source>
</evidence>
<evidence type="ECO:0000256" key="2">
    <source>
        <dbReference type="ARBA" id="ARBA00022574"/>
    </source>
</evidence>
<comment type="pathway">
    <text evidence="1">Protein modification; protein ubiquitination.</text>
</comment>
<feature type="repeat" description="WD" evidence="6">
    <location>
        <begin position="319"/>
        <end position="354"/>
    </location>
</feature>
<evidence type="ECO:0000256" key="7">
    <source>
        <dbReference type="SAM" id="MobiDB-lite"/>
    </source>
</evidence>
<keyword evidence="9" id="KW-1185">Reference proteome</keyword>
<dbReference type="EMBL" id="JAUBYV010000004">
    <property type="protein sequence ID" value="KAK2627211.1"/>
    <property type="molecule type" value="Genomic_DNA"/>
</dbReference>
<organism evidence="8 9">
    <name type="scientific">Diplocarpon rosae</name>
    <dbReference type="NCBI Taxonomy" id="946125"/>
    <lineage>
        <taxon>Eukaryota</taxon>
        <taxon>Fungi</taxon>
        <taxon>Dikarya</taxon>
        <taxon>Ascomycota</taxon>
        <taxon>Pezizomycotina</taxon>
        <taxon>Leotiomycetes</taxon>
        <taxon>Helotiales</taxon>
        <taxon>Drepanopezizaceae</taxon>
        <taxon>Diplocarpon</taxon>
    </lineage>
</organism>
<proteinExistence type="inferred from homology"/>
<keyword evidence="4" id="KW-0833">Ubl conjugation pathway</keyword>
<dbReference type="Gene3D" id="2.130.10.10">
    <property type="entry name" value="YVTN repeat-like/Quinoprotein amine dehydrogenase"/>
    <property type="match status" value="3"/>
</dbReference>
<dbReference type="InterPro" id="IPR001680">
    <property type="entry name" value="WD40_rpt"/>
</dbReference>
<reference evidence="8" key="1">
    <citation type="submission" date="2023-06" db="EMBL/GenBank/DDBJ databases">
        <title>Draft genome of Marssonina rosae.</title>
        <authorList>
            <person name="Cheng Q."/>
        </authorList>
    </citation>
    <scope>NUCLEOTIDE SEQUENCE</scope>
    <source>
        <strain evidence="8">R4</strain>
    </source>
</reference>
<dbReference type="SMART" id="SM00320">
    <property type="entry name" value="WD40"/>
    <property type="match status" value="5"/>
</dbReference>
<dbReference type="Proteomes" id="UP001285354">
    <property type="component" value="Unassembled WGS sequence"/>
</dbReference>
<dbReference type="Pfam" id="PF00400">
    <property type="entry name" value="WD40"/>
    <property type="match status" value="3"/>
</dbReference>
<dbReference type="InterPro" id="IPR015943">
    <property type="entry name" value="WD40/YVTN_repeat-like_dom_sf"/>
</dbReference>
<feature type="region of interest" description="Disordered" evidence="7">
    <location>
        <begin position="1"/>
        <end position="50"/>
    </location>
</feature>
<comment type="caution">
    <text evidence="8">The sequence shown here is derived from an EMBL/GenBank/DDBJ whole genome shotgun (WGS) entry which is preliminary data.</text>
</comment>
<protein>
    <submittedName>
        <fullName evidence="8">Uncharacterized protein</fullName>
    </submittedName>
</protein>
<dbReference type="PROSITE" id="PS50082">
    <property type="entry name" value="WD_REPEATS_2"/>
    <property type="match status" value="3"/>
</dbReference>
<feature type="repeat" description="WD" evidence="6">
    <location>
        <begin position="277"/>
        <end position="318"/>
    </location>
</feature>
<dbReference type="SUPFAM" id="SSF50978">
    <property type="entry name" value="WD40 repeat-like"/>
    <property type="match status" value="1"/>
</dbReference>
<sequence>MSSFESSEEQALVATSEPSISEVANDLSPPRTSSKRGTKERREPSVTPRKFTRFFAPKIYGSLPKSKARQALNDMTAPALNRITQSSPLRPLRNVDGPDSNPLGFLTRESKRRKFYHASETPNKEHGFVGSHYDEVMSSPCERAMHAFGDSDGESEEEIEETVQPQPLKRIRRMEDRGLGGQLFSRSLGTSTRQRYVYPVNDWRDHTAGFYSRPHDIHVSMSLLPDNQRSRTIPFCAQGLNREDSTLVALGDEEGHVRLLDTAQGGEPPFTKDCYNVRIHSNAIIDMVFTEDDNRIATASGDQTARVYDMQGHATIAILGSHVASLKQVRWQPGSSNVLATSSRDGSLQLWDLRCNTSEGPMFQIFCPLSSDPAARYEDGEIMYNRPTVTIFDAHKTQAARQPSVSGYDQLVRPGEQMPRTGDVSVTAIQFLPMGREHLILSGSEVDASVKLWDIRQSNYKLRPQGALASTAQPLSHSKFRHFGINSITMNTDGSRFYTLCKDNTVYAYSTEHLILGYAPELSITARARPPAQNTNRNGLGPLYGFRHPKLHATTFYVKSAVRKARNGKCEMLAVGSSDGYPILFPTDERYLPSQSQIPTPSATPEMSPALLESRPTLRQVSSLRFDNELLISTNGTALQRGHDREIGSLTWSSSGDLVTVGDDFLVRLWREDRNEAKDLRTGGETGGRRWGCGWADVGADYDLDDDMEL</sequence>
<keyword evidence="3" id="KW-0677">Repeat</keyword>